<organism evidence="1">
    <name type="scientific">marine sediment metagenome</name>
    <dbReference type="NCBI Taxonomy" id="412755"/>
    <lineage>
        <taxon>unclassified sequences</taxon>
        <taxon>metagenomes</taxon>
        <taxon>ecological metagenomes</taxon>
    </lineage>
</organism>
<name>A0A0F9GVX6_9ZZZZ</name>
<dbReference type="AlphaFoldDB" id="A0A0F9GVX6"/>
<evidence type="ECO:0000313" key="1">
    <source>
        <dbReference type="EMBL" id="KKL94786.1"/>
    </source>
</evidence>
<sequence length="43" mass="4623">MRVPDGASSGNLTVVTDKGKSNSVYFEVKDEAGAKLFGSKRIY</sequence>
<feature type="non-terminal residue" evidence="1">
    <location>
        <position position="43"/>
    </location>
</feature>
<gene>
    <name evidence="1" type="ORF">LCGC14_1861220</name>
</gene>
<reference evidence="1" key="1">
    <citation type="journal article" date="2015" name="Nature">
        <title>Complex archaea that bridge the gap between prokaryotes and eukaryotes.</title>
        <authorList>
            <person name="Spang A."/>
            <person name="Saw J.H."/>
            <person name="Jorgensen S.L."/>
            <person name="Zaremba-Niedzwiedzka K."/>
            <person name="Martijn J."/>
            <person name="Lind A.E."/>
            <person name="van Eijk R."/>
            <person name="Schleper C."/>
            <person name="Guy L."/>
            <person name="Ettema T.J."/>
        </authorList>
    </citation>
    <scope>NUCLEOTIDE SEQUENCE</scope>
</reference>
<comment type="caution">
    <text evidence="1">The sequence shown here is derived from an EMBL/GenBank/DDBJ whole genome shotgun (WGS) entry which is preliminary data.</text>
</comment>
<proteinExistence type="predicted"/>
<protein>
    <submittedName>
        <fullName evidence="1">Uncharacterized protein</fullName>
    </submittedName>
</protein>
<dbReference type="EMBL" id="LAZR01018837">
    <property type="protein sequence ID" value="KKL94786.1"/>
    <property type="molecule type" value="Genomic_DNA"/>
</dbReference>
<accession>A0A0F9GVX6</accession>